<sequence length="92" mass="10666">MERIGVWNVDSGYYFRVWAPHAQKVSVLIEQGPYWANETSDTLLERALVYEKSYWRITVADNKPWQLYCHQLILPNGTIVECLAPAARDVPN</sequence>
<gene>
    <name evidence="2" type="ORF">C5O19_19770</name>
</gene>
<dbReference type="OrthoDB" id="9800174at2"/>
<keyword evidence="3" id="KW-1185">Reference proteome</keyword>
<dbReference type="Pfam" id="PF02922">
    <property type="entry name" value="CBM_48"/>
    <property type="match status" value="1"/>
</dbReference>
<dbReference type="Proteomes" id="UP000239590">
    <property type="component" value="Unassembled WGS sequence"/>
</dbReference>
<dbReference type="InterPro" id="IPR013783">
    <property type="entry name" value="Ig-like_fold"/>
</dbReference>
<dbReference type="InterPro" id="IPR014756">
    <property type="entry name" value="Ig_E-set"/>
</dbReference>
<dbReference type="GO" id="GO:0004553">
    <property type="term" value="F:hydrolase activity, hydrolyzing O-glycosyl compounds"/>
    <property type="evidence" value="ECO:0007669"/>
    <property type="project" value="InterPro"/>
</dbReference>
<accession>A0A2S7II16</accession>
<proteinExistence type="predicted"/>
<organism evidence="2 3">
    <name type="scientific">Siphonobacter curvatus</name>
    <dbReference type="NCBI Taxonomy" id="2094562"/>
    <lineage>
        <taxon>Bacteria</taxon>
        <taxon>Pseudomonadati</taxon>
        <taxon>Bacteroidota</taxon>
        <taxon>Cytophagia</taxon>
        <taxon>Cytophagales</taxon>
        <taxon>Cytophagaceae</taxon>
        <taxon>Siphonobacter</taxon>
    </lineage>
</organism>
<protein>
    <recommendedName>
        <fullName evidence="1">Glycoside hydrolase family 13 N-terminal domain-containing protein</fullName>
    </recommendedName>
</protein>
<dbReference type="InterPro" id="IPR004193">
    <property type="entry name" value="Glyco_hydro_13_N"/>
</dbReference>
<comment type="caution">
    <text evidence="2">The sequence shown here is derived from an EMBL/GenBank/DDBJ whole genome shotgun (WGS) entry which is preliminary data.</text>
</comment>
<name>A0A2S7II16_9BACT</name>
<reference evidence="3" key="1">
    <citation type="submission" date="2018-02" db="EMBL/GenBank/DDBJ databases">
        <title>Genome sequencing of Solimonas sp. HR-BB.</title>
        <authorList>
            <person name="Lee Y."/>
            <person name="Jeon C.O."/>
        </authorList>
    </citation>
    <scope>NUCLEOTIDE SEQUENCE [LARGE SCALE GENOMIC DNA]</scope>
    <source>
        <strain evidence="3">HR-U</strain>
    </source>
</reference>
<dbReference type="GO" id="GO:0005975">
    <property type="term" value="P:carbohydrate metabolic process"/>
    <property type="evidence" value="ECO:0007669"/>
    <property type="project" value="InterPro"/>
</dbReference>
<evidence type="ECO:0000313" key="3">
    <source>
        <dbReference type="Proteomes" id="UP000239590"/>
    </source>
</evidence>
<dbReference type="Gene3D" id="2.60.40.10">
    <property type="entry name" value="Immunoglobulins"/>
    <property type="match status" value="1"/>
</dbReference>
<dbReference type="AlphaFoldDB" id="A0A2S7II16"/>
<dbReference type="EMBL" id="PTRA01000004">
    <property type="protein sequence ID" value="PQA55651.1"/>
    <property type="molecule type" value="Genomic_DNA"/>
</dbReference>
<evidence type="ECO:0000313" key="2">
    <source>
        <dbReference type="EMBL" id="PQA55651.1"/>
    </source>
</evidence>
<dbReference type="SUPFAM" id="SSF81296">
    <property type="entry name" value="E set domains"/>
    <property type="match status" value="1"/>
</dbReference>
<dbReference type="RefSeq" id="WP_104715111.1">
    <property type="nucleotide sequence ID" value="NZ_PTRA01000004.1"/>
</dbReference>
<feature type="domain" description="Glycoside hydrolase family 13 N-terminal" evidence="1">
    <location>
        <begin position="10"/>
        <end position="83"/>
    </location>
</feature>
<evidence type="ECO:0000259" key="1">
    <source>
        <dbReference type="Pfam" id="PF02922"/>
    </source>
</evidence>